<evidence type="ECO:0000313" key="3">
    <source>
        <dbReference type="Proteomes" id="UP000178684"/>
    </source>
</evidence>
<evidence type="ECO:0000313" key="2">
    <source>
        <dbReference type="EMBL" id="OGF82205.1"/>
    </source>
</evidence>
<feature type="domain" description="AFP-like" evidence="1">
    <location>
        <begin position="312"/>
        <end position="371"/>
    </location>
</feature>
<dbReference type="InterPro" id="IPR051690">
    <property type="entry name" value="PseI-like"/>
</dbReference>
<dbReference type="Gene3D" id="3.20.20.70">
    <property type="entry name" value="Aldolase class I"/>
    <property type="match status" value="1"/>
</dbReference>
<proteinExistence type="predicted"/>
<dbReference type="PROSITE" id="PS50844">
    <property type="entry name" value="AFP_LIKE"/>
    <property type="match status" value="1"/>
</dbReference>
<comment type="caution">
    <text evidence="2">The sequence shown here is derived from an EMBL/GenBank/DDBJ whole genome shotgun (WGS) entry which is preliminary data.</text>
</comment>
<dbReference type="AlphaFoldDB" id="A0A1F5X2R3"/>
<reference evidence="2 3" key="1">
    <citation type="journal article" date="2016" name="Nat. Commun.">
        <title>Thousands of microbial genomes shed light on interconnected biogeochemical processes in an aquifer system.</title>
        <authorList>
            <person name="Anantharaman K."/>
            <person name="Brown C.T."/>
            <person name="Hug L.A."/>
            <person name="Sharon I."/>
            <person name="Castelle C.J."/>
            <person name="Probst A.J."/>
            <person name="Thomas B.C."/>
            <person name="Singh A."/>
            <person name="Wilkins M.J."/>
            <person name="Karaoz U."/>
            <person name="Brodie E.L."/>
            <person name="Williams K.H."/>
            <person name="Hubbard S.S."/>
            <person name="Banfield J.F."/>
        </authorList>
    </citation>
    <scope>NUCLEOTIDE SEQUENCE [LARGE SCALE GENOMIC DNA]</scope>
</reference>
<dbReference type="SUPFAM" id="SSF51569">
    <property type="entry name" value="Aldolase"/>
    <property type="match status" value="1"/>
</dbReference>
<dbReference type="PANTHER" id="PTHR42966">
    <property type="entry name" value="N-ACETYLNEURAMINATE SYNTHASE"/>
    <property type="match status" value="1"/>
</dbReference>
<dbReference type="GO" id="GO:0047444">
    <property type="term" value="F:N-acylneuraminate-9-phosphate synthase activity"/>
    <property type="evidence" value="ECO:0007669"/>
    <property type="project" value="TreeGrafter"/>
</dbReference>
<dbReference type="Gene3D" id="3.90.1210.10">
    <property type="entry name" value="Antifreeze-like/N-acetylneuraminic acid synthase C-terminal domain"/>
    <property type="match status" value="1"/>
</dbReference>
<gene>
    <name evidence="2" type="ORF">A3B18_02705</name>
</gene>
<dbReference type="InterPro" id="IPR013974">
    <property type="entry name" value="SAF"/>
</dbReference>
<evidence type="ECO:0000259" key="1">
    <source>
        <dbReference type="PROSITE" id="PS50844"/>
    </source>
</evidence>
<dbReference type="Pfam" id="PF08666">
    <property type="entry name" value="SAF"/>
    <property type="match status" value="1"/>
</dbReference>
<accession>A0A1F5X2R3</accession>
<dbReference type="InterPro" id="IPR013132">
    <property type="entry name" value="PseI/NeuA/B-like_N"/>
</dbReference>
<dbReference type="PANTHER" id="PTHR42966:SF1">
    <property type="entry name" value="SIALIC ACID SYNTHASE"/>
    <property type="match status" value="1"/>
</dbReference>
<protein>
    <recommendedName>
        <fullName evidence="1">AFP-like domain-containing protein</fullName>
    </recommendedName>
</protein>
<dbReference type="SMART" id="SM00858">
    <property type="entry name" value="SAF"/>
    <property type="match status" value="1"/>
</dbReference>
<name>A0A1F5X2R3_9BACT</name>
<sequence length="371" mass="41550">MNSDQIWDKINERVFVIAEIGKNFIQTEEEKPVSEYLENAKALVRAAKESGADAVKFQTHNVEDEQLNVHVVSPHFRGADRYSWASRNDRSTPLDKFWKPLKEYCDEIGIIFHSTPMSRGAAMKLNELGAELWKVGSGDILDFVTLDYIAKTGKPVIISSGMSTLEELDKSINFLKNRGANVVLLHCVSKYPCPPEELNLATINFLSERYGIPTGFSDHSIDFDSALAAVALGAKVIEKHFSFSRTLWGADHKVSMTPEEMKAMVAGIREIEGDPSKKDEYLKKEIVQKGMGKGEKFLQDDEAVFRPYFRKSLMAGQDIPAGTVVVAQMLYAMRPQMYAGGLPSENYENVLGKKLKKDLKKFDPITEDVLG</sequence>
<dbReference type="EMBL" id="MFIE01000027">
    <property type="protein sequence ID" value="OGF82205.1"/>
    <property type="molecule type" value="Genomic_DNA"/>
</dbReference>
<dbReference type="Pfam" id="PF03102">
    <property type="entry name" value="NeuB"/>
    <property type="match status" value="1"/>
</dbReference>
<organism evidence="2 3">
    <name type="scientific">Candidatus Giovannonibacteria bacterium RIFCSPLOWO2_01_FULL_46_13</name>
    <dbReference type="NCBI Taxonomy" id="1798352"/>
    <lineage>
        <taxon>Bacteria</taxon>
        <taxon>Candidatus Giovannoniibacteriota</taxon>
    </lineage>
</organism>
<dbReference type="GO" id="GO:0016051">
    <property type="term" value="P:carbohydrate biosynthetic process"/>
    <property type="evidence" value="ECO:0007669"/>
    <property type="project" value="InterPro"/>
</dbReference>
<dbReference type="InterPro" id="IPR013785">
    <property type="entry name" value="Aldolase_TIM"/>
</dbReference>
<dbReference type="InterPro" id="IPR036732">
    <property type="entry name" value="AFP_Neu5c_C_sf"/>
</dbReference>
<dbReference type="InterPro" id="IPR006190">
    <property type="entry name" value="SAF_AFP_Neu5Ac"/>
</dbReference>
<dbReference type="SUPFAM" id="SSF51269">
    <property type="entry name" value="AFP III-like domain"/>
    <property type="match status" value="1"/>
</dbReference>
<dbReference type="Proteomes" id="UP000178684">
    <property type="component" value="Unassembled WGS sequence"/>
</dbReference>